<dbReference type="InterPro" id="IPR002575">
    <property type="entry name" value="Aminoglycoside_PTrfase"/>
</dbReference>
<evidence type="ECO:0000313" key="3">
    <source>
        <dbReference type="Proteomes" id="UP001348641"/>
    </source>
</evidence>
<dbReference type="Proteomes" id="UP001348641">
    <property type="component" value="Unassembled WGS sequence"/>
</dbReference>
<dbReference type="InterPro" id="IPR011009">
    <property type="entry name" value="Kinase-like_dom_sf"/>
</dbReference>
<comment type="caution">
    <text evidence="2">The sequence shown here is derived from an EMBL/GenBank/DDBJ whole genome shotgun (WGS) entry which is preliminary data.</text>
</comment>
<dbReference type="GO" id="GO:0016740">
    <property type="term" value="F:transferase activity"/>
    <property type="evidence" value="ECO:0007669"/>
    <property type="project" value="UniProtKB-KW"/>
</dbReference>
<accession>A0ABU7KTN9</accession>
<name>A0ABU7KTN9_9ACTN</name>
<dbReference type="EMBL" id="JAUUCC010000046">
    <property type="protein sequence ID" value="MEE2052447.1"/>
    <property type="molecule type" value="Genomic_DNA"/>
</dbReference>
<dbReference type="SUPFAM" id="SSF56112">
    <property type="entry name" value="Protein kinase-like (PK-like)"/>
    <property type="match status" value="1"/>
</dbReference>
<evidence type="ECO:0000259" key="1">
    <source>
        <dbReference type="Pfam" id="PF01636"/>
    </source>
</evidence>
<sequence>MERDAMPTVPEDLLAELRRLHQHDPGLLDSSLPKWGLTPLSGGRSNRVYRWDCSDGPACLKLYRTDKRDRSGSEALALSHLAKHGVDRVPQLLWHDDHELLPASAMTLLPGAPLDADAHLGKPWTAMVEKQREMLNVPVGPFIETPRSESADHYLHRITQVWAPTLREAEPGPLTNDLEAVLATWEESGDARALAAPASRVFSHGDSNLLNWLWEEQSGTIGVVDFEFAGYSDLAYEAAELVEHISMRHIDDDTLRALVMDLGVDDDAHRERFLAAQRTCALRWLAVLWKQRGKRAEEFEVQRQRARYLQQASFL</sequence>
<proteinExistence type="predicted"/>
<dbReference type="EC" id="2.7.1.-" evidence="2"/>
<evidence type="ECO:0000313" key="2">
    <source>
        <dbReference type="EMBL" id="MEE2052447.1"/>
    </source>
</evidence>
<dbReference type="Gene3D" id="3.90.1200.10">
    <property type="match status" value="1"/>
</dbReference>
<reference evidence="2 3" key="1">
    <citation type="submission" date="2023-07" db="EMBL/GenBank/DDBJ databases">
        <authorList>
            <person name="Girao M."/>
            <person name="Carvalho M.F."/>
        </authorList>
    </citation>
    <scope>NUCLEOTIDE SEQUENCE [LARGE SCALE GENOMIC DNA]</scope>
    <source>
        <strain evidence="2 3">66/93</strain>
    </source>
</reference>
<keyword evidence="2" id="KW-0808">Transferase</keyword>
<dbReference type="RefSeq" id="WP_330159476.1">
    <property type="nucleotide sequence ID" value="NZ_JAUUCC010000046.1"/>
</dbReference>
<dbReference type="Gene3D" id="3.30.200.20">
    <property type="entry name" value="Phosphorylase Kinase, domain 1"/>
    <property type="match status" value="1"/>
</dbReference>
<organism evidence="2 3">
    <name type="scientific">Nocardiopsis tropica</name>
    <dbReference type="NCBI Taxonomy" id="109330"/>
    <lineage>
        <taxon>Bacteria</taxon>
        <taxon>Bacillati</taxon>
        <taxon>Actinomycetota</taxon>
        <taxon>Actinomycetes</taxon>
        <taxon>Streptosporangiales</taxon>
        <taxon>Nocardiopsidaceae</taxon>
        <taxon>Nocardiopsis</taxon>
    </lineage>
</organism>
<gene>
    <name evidence="2" type="ORF">Q8A49_18265</name>
</gene>
<dbReference type="Pfam" id="PF01636">
    <property type="entry name" value="APH"/>
    <property type="match status" value="1"/>
</dbReference>
<feature type="domain" description="Aminoglycoside phosphotransferase" evidence="1">
    <location>
        <begin position="37"/>
        <end position="266"/>
    </location>
</feature>
<protein>
    <submittedName>
        <fullName evidence="2">Aminoglycoside phosphotransferase family protein</fullName>
        <ecNumber evidence="2">2.7.1.-</ecNumber>
    </submittedName>
</protein>